<protein>
    <submittedName>
        <fullName evidence="1">Uncharacterized protein</fullName>
    </submittedName>
</protein>
<gene>
    <name evidence="1" type="ORF">LSINAPIS_LOCUS7370</name>
</gene>
<sequence length="202" mass="22948">MGSLDEQYLTKVAISNFGIQISSASNYNNTKYSKELSPRDNSTTASPFVKIDMNTYVKINNYTKTTKEIVNLIGRPKSYHLEDLQDTFPEHSDSNLIIEESGTDKKYLYIDYEFVETTNEQESQTSVTILAQDIPSHDENATENARNIESLANSYYLNDSLIDDKMIDDYLSDPDAYQRVQQELQRMETMLSTPSSTSASKA</sequence>
<dbReference type="AlphaFoldDB" id="A0A5E4QBS0"/>
<organism evidence="1 2">
    <name type="scientific">Leptidea sinapis</name>
    <dbReference type="NCBI Taxonomy" id="189913"/>
    <lineage>
        <taxon>Eukaryota</taxon>
        <taxon>Metazoa</taxon>
        <taxon>Ecdysozoa</taxon>
        <taxon>Arthropoda</taxon>
        <taxon>Hexapoda</taxon>
        <taxon>Insecta</taxon>
        <taxon>Pterygota</taxon>
        <taxon>Neoptera</taxon>
        <taxon>Endopterygota</taxon>
        <taxon>Lepidoptera</taxon>
        <taxon>Glossata</taxon>
        <taxon>Ditrysia</taxon>
        <taxon>Papilionoidea</taxon>
        <taxon>Pieridae</taxon>
        <taxon>Dismorphiinae</taxon>
        <taxon>Leptidea</taxon>
    </lineage>
</organism>
<evidence type="ECO:0000313" key="2">
    <source>
        <dbReference type="Proteomes" id="UP000324832"/>
    </source>
</evidence>
<name>A0A5E4QBS0_9NEOP</name>
<reference evidence="1 2" key="1">
    <citation type="submission" date="2017-07" db="EMBL/GenBank/DDBJ databases">
        <authorList>
            <person name="Talla V."/>
            <person name="Backstrom N."/>
        </authorList>
    </citation>
    <scope>NUCLEOTIDE SEQUENCE [LARGE SCALE GENOMIC DNA]</scope>
</reference>
<dbReference type="Proteomes" id="UP000324832">
    <property type="component" value="Unassembled WGS sequence"/>
</dbReference>
<proteinExistence type="predicted"/>
<dbReference type="EMBL" id="FZQP02002437">
    <property type="protein sequence ID" value="VVC95717.1"/>
    <property type="molecule type" value="Genomic_DNA"/>
</dbReference>
<accession>A0A5E4QBS0</accession>
<evidence type="ECO:0000313" key="1">
    <source>
        <dbReference type="EMBL" id="VVC95717.1"/>
    </source>
</evidence>
<keyword evidence="2" id="KW-1185">Reference proteome</keyword>